<sequence length="46" mass="5013">MYAAAVANGAERVYWQNHADNAAAPRLYDAVAGFSGFVVYRKILPP</sequence>
<dbReference type="AlphaFoldDB" id="A0A918XSJ4"/>
<name>A0A918XSJ4_9PROT</name>
<dbReference type="Proteomes" id="UP000630353">
    <property type="component" value="Unassembled WGS sequence"/>
</dbReference>
<dbReference type="EMBL" id="BMZS01000006">
    <property type="protein sequence ID" value="GHD52374.1"/>
    <property type="molecule type" value="Genomic_DNA"/>
</dbReference>
<comment type="caution">
    <text evidence="1">The sequence shown here is derived from an EMBL/GenBank/DDBJ whole genome shotgun (WGS) entry which is preliminary data.</text>
</comment>
<gene>
    <name evidence="1" type="ORF">GCM10017083_27570</name>
</gene>
<organism evidence="1 2">
    <name type="scientific">Thalassobaculum fulvum</name>
    <dbReference type="NCBI Taxonomy" id="1633335"/>
    <lineage>
        <taxon>Bacteria</taxon>
        <taxon>Pseudomonadati</taxon>
        <taxon>Pseudomonadota</taxon>
        <taxon>Alphaproteobacteria</taxon>
        <taxon>Rhodospirillales</taxon>
        <taxon>Thalassobaculaceae</taxon>
        <taxon>Thalassobaculum</taxon>
    </lineage>
</organism>
<accession>A0A918XSJ4</accession>
<evidence type="ECO:0008006" key="3">
    <source>
        <dbReference type="Google" id="ProtNLM"/>
    </source>
</evidence>
<reference evidence="1" key="1">
    <citation type="journal article" date="2014" name="Int. J. Syst. Evol. Microbiol.">
        <title>Complete genome sequence of Corynebacterium casei LMG S-19264T (=DSM 44701T), isolated from a smear-ripened cheese.</title>
        <authorList>
            <consortium name="US DOE Joint Genome Institute (JGI-PGF)"/>
            <person name="Walter F."/>
            <person name="Albersmeier A."/>
            <person name="Kalinowski J."/>
            <person name="Ruckert C."/>
        </authorList>
    </citation>
    <scope>NUCLEOTIDE SEQUENCE</scope>
    <source>
        <strain evidence="1">KCTC 42651</strain>
    </source>
</reference>
<reference evidence="1" key="2">
    <citation type="submission" date="2020-09" db="EMBL/GenBank/DDBJ databases">
        <authorList>
            <person name="Sun Q."/>
            <person name="Kim S."/>
        </authorList>
    </citation>
    <scope>NUCLEOTIDE SEQUENCE</scope>
    <source>
        <strain evidence="1">KCTC 42651</strain>
    </source>
</reference>
<evidence type="ECO:0000313" key="2">
    <source>
        <dbReference type="Proteomes" id="UP000630353"/>
    </source>
</evidence>
<keyword evidence="2" id="KW-1185">Reference proteome</keyword>
<evidence type="ECO:0000313" key="1">
    <source>
        <dbReference type="EMBL" id="GHD52374.1"/>
    </source>
</evidence>
<protein>
    <recommendedName>
        <fullName evidence="3">GNAT family N-acetyltransferase</fullName>
    </recommendedName>
</protein>
<proteinExistence type="predicted"/>